<dbReference type="PROSITE" id="PS00455">
    <property type="entry name" value="AMP_BINDING"/>
    <property type="match status" value="1"/>
</dbReference>
<dbReference type="InterPro" id="IPR045851">
    <property type="entry name" value="AMP-bd_C_sf"/>
</dbReference>
<dbReference type="InterPro" id="IPR025110">
    <property type="entry name" value="AMP-bd_C"/>
</dbReference>
<feature type="domain" description="AMP-dependent synthetase/ligase" evidence="3">
    <location>
        <begin position="52"/>
        <end position="400"/>
    </location>
</feature>
<dbReference type="AlphaFoldDB" id="A0A6P2TXG8"/>
<evidence type="ECO:0000313" key="5">
    <source>
        <dbReference type="EMBL" id="VWC62436.1"/>
    </source>
</evidence>
<sequence length="536" mass="57737">MRDWLTAMRWVWRALRLSGLPAPGALGLRVVRLGVRHGWSMYVLAALWKDLAPDEAALTDDRRQWSWRELVLDVDALATALDRMGVRRRDRIGLMCRNHGGFVIALLASMRLGADVVLLSTRFDGRQLAAALDGHDVCTLVVDPEYEAHVKEAGFRGRVLWSGAFADREEDDAGPNLPGLISSTPPARIGRRRPGALIVLTSGTTGAAKGVRRTLSVKQVAGIMVSLVSRLSLRTGARTLIAVPLFHGYGIAALALGLALRCPVALTRHTDGSGLWAIARRTRATNVVVVPTLLRRMLDASLHDPSAAIERIVSGSAPMPTRLIEETSDRWGEVLYNLYGSTEAGLITIADPRDLRDAPDSVGYPVHGTEIAIRGHAGDTLGPGKIGEVVVTGPLVFGGYDRARLPPVSAHTFATGDKGWRDDAGRLHLLGRMDDMLIVGGENIYPQQVEDRLMALHQVVDVAVAGLAAEDGGQRIVAWFVLRPGHEIGASDIASVLPAYMRPTRWTVVEALPRNAIGKLARGRLASGTIDTGSGP</sequence>
<dbReference type="GO" id="GO:0006631">
    <property type="term" value="P:fatty acid metabolic process"/>
    <property type="evidence" value="ECO:0007669"/>
    <property type="project" value="TreeGrafter"/>
</dbReference>
<dbReference type="InterPro" id="IPR042099">
    <property type="entry name" value="ANL_N_sf"/>
</dbReference>
<evidence type="ECO:0000256" key="1">
    <source>
        <dbReference type="ARBA" id="ARBA00006432"/>
    </source>
</evidence>
<evidence type="ECO:0000256" key="2">
    <source>
        <dbReference type="ARBA" id="ARBA00022598"/>
    </source>
</evidence>
<keyword evidence="2 5" id="KW-0436">Ligase</keyword>
<dbReference type="InterPro" id="IPR020845">
    <property type="entry name" value="AMP-binding_CS"/>
</dbReference>
<dbReference type="GO" id="GO:0031956">
    <property type="term" value="F:medium-chain fatty acid-CoA ligase activity"/>
    <property type="evidence" value="ECO:0007669"/>
    <property type="project" value="TreeGrafter"/>
</dbReference>
<protein>
    <submittedName>
        <fullName evidence="5">AMP-dependent synthetase/ligase</fullName>
    </submittedName>
</protein>
<dbReference type="EMBL" id="CABVQH010000004">
    <property type="protein sequence ID" value="VWC62436.1"/>
    <property type="molecule type" value="Genomic_DNA"/>
</dbReference>
<evidence type="ECO:0000259" key="4">
    <source>
        <dbReference type="Pfam" id="PF13193"/>
    </source>
</evidence>
<dbReference type="InterPro" id="IPR000873">
    <property type="entry name" value="AMP-dep_synth/lig_dom"/>
</dbReference>
<evidence type="ECO:0000259" key="3">
    <source>
        <dbReference type="Pfam" id="PF00501"/>
    </source>
</evidence>
<proteinExistence type="inferred from homology"/>
<dbReference type="Proteomes" id="UP000494260">
    <property type="component" value="Unassembled WGS sequence"/>
</dbReference>
<dbReference type="Pfam" id="PF13193">
    <property type="entry name" value="AMP-binding_C"/>
    <property type="match status" value="1"/>
</dbReference>
<dbReference type="PANTHER" id="PTHR43201">
    <property type="entry name" value="ACYL-COA SYNTHETASE"/>
    <property type="match status" value="1"/>
</dbReference>
<gene>
    <name evidence="5" type="ORF">BLA18109_01789</name>
</gene>
<evidence type="ECO:0000313" key="6">
    <source>
        <dbReference type="Proteomes" id="UP000494260"/>
    </source>
</evidence>
<dbReference type="SUPFAM" id="SSF56801">
    <property type="entry name" value="Acetyl-CoA synthetase-like"/>
    <property type="match status" value="1"/>
</dbReference>
<dbReference type="RefSeq" id="WP_174950129.1">
    <property type="nucleotide sequence ID" value="NZ_CABVQH010000004.1"/>
</dbReference>
<comment type="similarity">
    <text evidence="1">Belongs to the ATP-dependent AMP-binding enzyme family.</text>
</comment>
<accession>A0A6P2TXG8</accession>
<reference evidence="5 6" key="1">
    <citation type="submission" date="2019-09" db="EMBL/GenBank/DDBJ databases">
        <authorList>
            <person name="Depoorter E."/>
        </authorList>
    </citation>
    <scope>NUCLEOTIDE SEQUENCE [LARGE SCALE GENOMIC DNA]</scope>
    <source>
        <strain evidence="5">R-18109</strain>
    </source>
</reference>
<dbReference type="Gene3D" id="3.40.50.12780">
    <property type="entry name" value="N-terminal domain of ligase-like"/>
    <property type="match status" value="1"/>
</dbReference>
<name>A0A6P2TXG8_BURL3</name>
<dbReference type="Gene3D" id="3.30.300.30">
    <property type="match status" value="1"/>
</dbReference>
<dbReference type="Pfam" id="PF00501">
    <property type="entry name" value="AMP-binding"/>
    <property type="match status" value="1"/>
</dbReference>
<organism evidence="5 6">
    <name type="scientific">Burkholderia lata (strain ATCC 17760 / DSM 23089 / LMG 22485 / NCIMB 9086 / R18194 / 383)</name>
    <dbReference type="NCBI Taxonomy" id="482957"/>
    <lineage>
        <taxon>Bacteria</taxon>
        <taxon>Pseudomonadati</taxon>
        <taxon>Pseudomonadota</taxon>
        <taxon>Betaproteobacteria</taxon>
        <taxon>Burkholderiales</taxon>
        <taxon>Burkholderiaceae</taxon>
        <taxon>Burkholderia</taxon>
        <taxon>Burkholderia cepacia complex</taxon>
    </lineage>
</organism>
<feature type="domain" description="AMP-binding enzyme C-terminal" evidence="4">
    <location>
        <begin position="449"/>
        <end position="519"/>
    </location>
</feature>
<dbReference type="PANTHER" id="PTHR43201:SF5">
    <property type="entry name" value="MEDIUM-CHAIN ACYL-COA LIGASE ACSF2, MITOCHONDRIAL"/>
    <property type="match status" value="1"/>
</dbReference>